<dbReference type="Proteomes" id="UP001152888">
    <property type="component" value="Unassembled WGS sequence"/>
</dbReference>
<dbReference type="OrthoDB" id="163438at2759"/>
<organism evidence="1 2">
    <name type="scientific">Acanthoscelides obtectus</name>
    <name type="common">Bean weevil</name>
    <name type="synonym">Bruchus obtectus</name>
    <dbReference type="NCBI Taxonomy" id="200917"/>
    <lineage>
        <taxon>Eukaryota</taxon>
        <taxon>Metazoa</taxon>
        <taxon>Ecdysozoa</taxon>
        <taxon>Arthropoda</taxon>
        <taxon>Hexapoda</taxon>
        <taxon>Insecta</taxon>
        <taxon>Pterygota</taxon>
        <taxon>Neoptera</taxon>
        <taxon>Endopterygota</taxon>
        <taxon>Coleoptera</taxon>
        <taxon>Polyphaga</taxon>
        <taxon>Cucujiformia</taxon>
        <taxon>Chrysomeloidea</taxon>
        <taxon>Chrysomelidae</taxon>
        <taxon>Bruchinae</taxon>
        <taxon>Bruchini</taxon>
        <taxon>Acanthoscelides</taxon>
    </lineage>
</organism>
<comment type="caution">
    <text evidence="1">The sequence shown here is derived from an EMBL/GenBank/DDBJ whole genome shotgun (WGS) entry which is preliminary data.</text>
</comment>
<proteinExistence type="predicted"/>
<evidence type="ECO:0000313" key="1">
    <source>
        <dbReference type="EMBL" id="CAH1992441.1"/>
    </source>
</evidence>
<keyword evidence="2" id="KW-1185">Reference proteome</keyword>
<gene>
    <name evidence="1" type="ORF">ACAOBT_LOCUS20858</name>
</gene>
<accession>A0A9P0LBK9</accession>
<sequence>MILHACMNLTTNEMFNYKRYPYLRDKRGKYANPFSRGPVLNLIEFFFCSPEDYDDDFTYDI</sequence>
<dbReference type="AlphaFoldDB" id="A0A9P0LBK9"/>
<evidence type="ECO:0000313" key="2">
    <source>
        <dbReference type="Proteomes" id="UP001152888"/>
    </source>
</evidence>
<dbReference type="EMBL" id="CAKOFQ010007142">
    <property type="protein sequence ID" value="CAH1992441.1"/>
    <property type="molecule type" value="Genomic_DNA"/>
</dbReference>
<reference evidence="1" key="1">
    <citation type="submission" date="2022-03" db="EMBL/GenBank/DDBJ databases">
        <authorList>
            <person name="Sayadi A."/>
        </authorList>
    </citation>
    <scope>NUCLEOTIDE SEQUENCE</scope>
</reference>
<protein>
    <submittedName>
        <fullName evidence="1">Uncharacterized protein</fullName>
    </submittedName>
</protein>
<name>A0A9P0LBK9_ACAOB</name>